<feature type="domain" description="Glycosyltransferase 2-like" evidence="6">
    <location>
        <begin position="30"/>
        <end position="175"/>
    </location>
</feature>
<keyword evidence="2" id="KW-1003">Cell membrane</keyword>
<comment type="caution">
    <text evidence="7">The sequence shown here is derived from an EMBL/GenBank/DDBJ whole genome shotgun (WGS) entry which is preliminary data.</text>
</comment>
<dbReference type="EMBL" id="MCRJ01000011">
    <property type="protein sequence ID" value="ODN71893.1"/>
    <property type="molecule type" value="Genomic_DNA"/>
</dbReference>
<keyword evidence="8" id="KW-1185">Reference proteome</keyword>
<comment type="subcellular location">
    <subcellularLocation>
        <location evidence="1">Cell membrane</location>
    </subcellularLocation>
</comment>
<dbReference type="InterPro" id="IPR029044">
    <property type="entry name" value="Nucleotide-diphossugar_trans"/>
</dbReference>
<dbReference type="CDD" id="cd00761">
    <property type="entry name" value="Glyco_tranf_GTA_type"/>
    <property type="match status" value="1"/>
</dbReference>
<dbReference type="Proteomes" id="UP000094622">
    <property type="component" value="Unassembled WGS sequence"/>
</dbReference>
<evidence type="ECO:0000313" key="8">
    <source>
        <dbReference type="Proteomes" id="UP000094622"/>
    </source>
</evidence>
<dbReference type="Pfam" id="PF00535">
    <property type="entry name" value="Glycos_transf_2"/>
    <property type="match status" value="1"/>
</dbReference>
<evidence type="ECO:0000259" key="6">
    <source>
        <dbReference type="Pfam" id="PF00535"/>
    </source>
</evidence>
<evidence type="ECO:0000256" key="4">
    <source>
        <dbReference type="ARBA" id="ARBA00022679"/>
    </source>
</evidence>
<dbReference type="PANTHER" id="PTHR43646:SF2">
    <property type="entry name" value="GLYCOSYLTRANSFERASE 2-LIKE DOMAIN-CONTAINING PROTEIN"/>
    <property type="match status" value="1"/>
</dbReference>
<dbReference type="RefSeq" id="WP_083255462.1">
    <property type="nucleotide sequence ID" value="NZ_MCRJ01000011.1"/>
</dbReference>
<protein>
    <submittedName>
        <fullName evidence="7">Glycosyl transferase family 2</fullName>
    </submittedName>
</protein>
<name>A0A1E3H6F0_9HYPH</name>
<accession>A0A1E3H6F0</accession>
<evidence type="ECO:0000256" key="3">
    <source>
        <dbReference type="ARBA" id="ARBA00022676"/>
    </source>
</evidence>
<gene>
    <name evidence="7" type="ORF">A6302_00725</name>
</gene>
<sequence>MSAVSAARLALARHLLESERPAGPVPGVVVAIPARDEEARIDACLASLIAQRGIPAAHADVGIVLVANNCRDATAPRARHLLRKSGIPHRVLALDLPAGNANAGHARGLALDVAGLWAGQAGGRGILLTTDADTRVGPDWIARNIAALSGCCDAVAGRFVFDRREEAAWPPHLRRRRRLEGAYEHALAALSTCIDPLPEDPWPNHWTESGASFAVTLAAYRRIGGLPVVEVGEDRALAATLARHDIALRHDPGIVVTTSARFDGRADGGCASTLRLRAERDAVPADERLEPLPAALRRMVLRGRMRRAFAANCHPGTWERRLALPEGALGGRTGRSFGEAWATALAQSPLLVPEPLRPDRIADHLRDARRLRGALEGLSPGSEKIEAIVVGALPGKAPVAAAERADELVGGCVA</sequence>
<organism evidence="7 8">
    <name type="scientific">Methylobrevis pamukkalensis</name>
    <dbReference type="NCBI Taxonomy" id="1439726"/>
    <lineage>
        <taxon>Bacteria</taxon>
        <taxon>Pseudomonadati</taxon>
        <taxon>Pseudomonadota</taxon>
        <taxon>Alphaproteobacteria</taxon>
        <taxon>Hyphomicrobiales</taxon>
        <taxon>Pleomorphomonadaceae</taxon>
        <taxon>Methylobrevis</taxon>
    </lineage>
</organism>
<reference evidence="7 8" key="1">
    <citation type="submission" date="2016-07" db="EMBL/GenBank/DDBJ databases">
        <title>Draft Genome Sequence of Methylobrevis pamukkalensis PK2.</title>
        <authorList>
            <person name="Vasilenko O.V."/>
            <person name="Doronina N.V."/>
            <person name="Shmareva M.N."/>
            <person name="Tarlachkov S.V."/>
            <person name="Mustakhimov I."/>
            <person name="Trotsenko Y.A."/>
        </authorList>
    </citation>
    <scope>NUCLEOTIDE SEQUENCE [LARGE SCALE GENOMIC DNA]</scope>
    <source>
        <strain evidence="7 8">PK2</strain>
    </source>
</reference>
<dbReference type="GO" id="GO:0005886">
    <property type="term" value="C:plasma membrane"/>
    <property type="evidence" value="ECO:0007669"/>
    <property type="project" value="UniProtKB-SubCell"/>
</dbReference>
<evidence type="ECO:0000256" key="5">
    <source>
        <dbReference type="ARBA" id="ARBA00023136"/>
    </source>
</evidence>
<evidence type="ECO:0000256" key="1">
    <source>
        <dbReference type="ARBA" id="ARBA00004236"/>
    </source>
</evidence>
<proteinExistence type="predicted"/>
<keyword evidence="5" id="KW-0472">Membrane</keyword>
<dbReference type="InterPro" id="IPR001173">
    <property type="entry name" value="Glyco_trans_2-like"/>
</dbReference>
<dbReference type="GO" id="GO:0016757">
    <property type="term" value="F:glycosyltransferase activity"/>
    <property type="evidence" value="ECO:0007669"/>
    <property type="project" value="UniProtKB-KW"/>
</dbReference>
<evidence type="ECO:0000313" key="7">
    <source>
        <dbReference type="EMBL" id="ODN71893.1"/>
    </source>
</evidence>
<evidence type="ECO:0000256" key="2">
    <source>
        <dbReference type="ARBA" id="ARBA00022475"/>
    </source>
</evidence>
<dbReference type="PANTHER" id="PTHR43646">
    <property type="entry name" value="GLYCOSYLTRANSFERASE"/>
    <property type="match status" value="1"/>
</dbReference>
<keyword evidence="3" id="KW-0328">Glycosyltransferase</keyword>
<dbReference type="AlphaFoldDB" id="A0A1E3H6F0"/>
<dbReference type="Gene3D" id="3.90.550.10">
    <property type="entry name" value="Spore Coat Polysaccharide Biosynthesis Protein SpsA, Chain A"/>
    <property type="match status" value="1"/>
</dbReference>
<keyword evidence="4 7" id="KW-0808">Transferase</keyword>
<dbReference type="SUPFAM" id="SSF53448">
    <property type="entry name" value="Nucleotide-diphospho-sugar transferases"/>
    <property type="match status" value="1"/>
</dbReference>